<name>A0A7K4HRK8_9EURY</name>
<feature type="modified residue" description="4-aspartylphosphate" evidence="1">
    <location>
        <position position="58"/>
    </location>
</feature>
<proteinExistence type="predicted"/>
<dbReference type="Gene3D" id="3.30.450.20">
    <property type="entry name" value="PAS domain"/>
    <property type="match status" value="1"/>
</dbReference>
<dbReference type="CDD" id="cd17534">
    <property type="entry name" value="REC_DC-like"/>
    <property type="match status" value="1"/>
</dbReference>
<dbReference type="GO" id="GO:0000160">
    <property type="term" value="P:phosphorelay signal transduction system"/>
    <property type="evidence" value="ECO:0007669"/>
    <property type="project" value="InterPro"/>
</dbReference>
<reference evidence="3 4" key="1">
    <citation type="submission" date="2020-06" db="EMBL/GenBank/DDBJ databases">
        <title>Methanofollis fontis sp. nov., a methanogen isolated from marine sediments near a cold seep at Four-Way Closure Ridge offshore southwestern Taiwan.</title>
        <authorList>
            <person name="Chen S.-C."/>
            <person name="Teng N.-H."/>
            <person name="Lin Y.-S."/>
            <person name="Lai M.-C."/>
            <person name="Chen H.-H."/>
            <person name="Wang C.-C."/>
        </authorList>
    </citation>
    <scope>NUCLEOTIDE SEQUENCE [LARGE SCALE GENOMIC DNA]</scope>
    <source>
        <strain evidence="3 4">DSM 2702</strain>
    </source>
</reference>
<dbReference type="Proteomes" id="UP000570823">
    <property type="component" value="Unassembled WGS sequence"/>
</dbReference>
<dbReference type="RefSeq" id="WP_176789065.1">
    <property type="nucleotide sequence ID" value="NZ_JABXWR010000001.1"/>
</dbReference>
<dbReference type="SMART" id="SM00448">
    <property type="entry name" value="REC"/>
    <property type="match status" value="1"/>
</dbReference>
<dbReference type="Gene3D" id="3.40.50.2300">
    <property type="match status" value="1"/>
</dbReference>
<protein>
    <submittedName>
        <fullName evidence="3">Response regulator</fullName>
    </submittedName>
</protein>
<feature type="domain" description="Response regulatory" evidence="2">
    <location>
        <begin position="8"/>
        <end position="123"/>
    </location>
</feature>
<dbReference type="InterPro" id="IPR011006">
    <property type="entry name" value="CheY-like_superfamily"/>
</dbReference>
<dbReference type="PROSITE" id="PS50110">
    <property type="entry name" value="RESPONSE_REGULATORY"/>
    <property type="match status" value="1"/>
</dbReference>
<dbReference type="InterPro" id="IPR052048">
    <property type="entry name" value="ST_Response_Regulator"/>
</dbReference>
<dbReference type="InterPro" id="IPR013767">
    <property type="entry name" value="PAS_fold"/>
</dbReference>
<comment type="caution">
    <text evidence="3">The sequence shown here is derived from an EMBL/GenBank/DDBJ whole genome shotgun (WGS) entry which is preliminary data.</text>
</comment>
<dbReference type="OrthoDB" id="2830at2157"/>
<dbReference type="GO" id="GO:0006355">
    <property type="term" value="P:regulation of DNA-templated transcription"/>
    <property type="evidence" value="ECO:0007669"/>
    <property type="project" value="InterPro"/>
</dbReference>
<gene>
    <name evidence="3" type="ORF">HWN36_09210</name>
</gene>
<dbReference type="PANTHER" id="PTHR43228:SF6">
    <property type="entry name" value="RESPONSE REGULATOR RECEIVER"/>
    <property type="match status" value="1"/>
</dbReference>
<dbReference type="Pfam" id="PF00072">
    <property type="entry name" value="Response_reg"/>
    <property type="match status" value="1"/>
</dbReference>
<keyword evidence="1" id="KW-0597">Phosphoprotein</keyword>
<dbReference type="AlphaFoldDB" id="A0A7K4HRK8"/>
<sequence length="259" mass="28890">MISLDKPRILMVEDDAILSTLTKTMLIRMGYEVVGTVSTVREALGSVVEKIPDLVLMDINLGTTFDGIDAANYIYHCFNTPVVFLTGTSEPDVLDRAKTAEPFGYVTKPFTREGLCAAIEIAYSSFQMNKPEIDRIRKKFLETIAGDDAYFLIDEKGTIIFMNGYAGHMTGFSYGEAFLAGLGDVLVMKDRQSEVRFSKQSLIRDIGTAGILNQVYVVRVVSRNRKVKTAKMSVKPIKDRSEQVIGYIVRLEEVQGKML</sequence>
<accession>A0A7K4HRK8</accession>
<dbReference type="CDD" id="cd00130">
    <property type="entry name" value="PAS"/>
    <property type="match status" value="1"/>
</dbReference>
<dbReference type="InterPro" id="IPR000014">
    <property type="entry name" value="PAS"/>
</dbReference>
<evidence type="ECO:0000313" key="3">
    <source>
        <dbReference type="EMBL" id="NVO67478.1"/>
    </source>
</evidence>
<dbReference type="Pfam" id="PF00989">
    <property type="entry name" value="PAS"/>
    <property type="match status" value="1"/>
</dbReference>
<dbReference type="SUPFAM" id="SSF55785">
    <property type="entry name" value="PYP-like sensor domain (PAS domain)"/>
    <property type="match status" value="1"/>
</dbReference>
<dbReference type="SUPFAM" id="SSF52172">
    <property type="entry name" value="CheY-like"/>
    <property type="match status" value="1"/>
</dbReference>
<organism evidence="3 4">
    <name type="scientific">Methanofollis tationis</name>
    <dbReference type="NCBI Taxonomy" id="81417"/>
    <lineage>
        <taxon>Archaea</taxon>
        <taxon>Methanobacteriati</taxon>
        <taxon>Methanobacteriota</taxon>
        <taxon>Stenosarchaea group</taxon>
        <taxon>Methanomicrobia</taxon>
        <taxon>Methanomicrobiales</taxon>
        <taxon>Methanomicrobiaceae</taxon>
        <taxon>Methanofollis</taxon>
    </lineage>
</organism>
<dbReference type="InterPro" id="IPR001789">
    <property type="entry name" value="Sig_transdc_resp-reg_receiver"/>
</dbReference>
<evidence type="ECO:0000313" key="4">
    <source>
        <dbReference type="Proteomes" id="UP000570823"/>
    </source>
</evidence>
<dbReference type="PANTHER" id="PTHR43228">
    <property type="entry name" value="TWO-COMPONENT RESPONSE REGULATOR"/>
    <property type="match status" value="1"/>
</dbReference>
<dbReference type="EMBL" id="JABXWR010000001">
    <property type="protein sequence ID" value="NVO67478.1"/>
    <property type="molecule type" value="Genomic_DNA"/>
</dbReference>
<evidence type="ECO:0000259" key="2">
    <source>
        <dbReference type="PROSITE" id="PS50110"/>
    </source>
</evidence>
<evidence type="ECO:0000256" key="1">
    <source>
        <dbReference type="PROSITE-ProRule" id="PRU00169"/>
    </source>
</evidence>
<dbReference type="InterPro" id="IPR035965">
    <property type="entry name" value="PAS-like_dom_sf"/>
</dbReference>
<keyword evidence="4" id="KW-1185">Reference proteome</keyword>